<evidence type="ECO:0000313" key="2">
    <source>
        <dbReference type="EMBL" id="MBA4709107.1"/>
    </source>
</evidence>
<proteinExistence type="predicted"/>
<feature type="transmembrane region" description="Helical" evidence="1">
    <location>
        <begin position="84"/>
        <end position="107"/>
    </location>
</feature>
<protein>
    <submittedName>
        <fullName evidence="2">Uncharacterized protein</fullName>
    </submittedName>
</protein>
<organism evidence="2 3">
    <name type="scientific">Aquitalea aquatica</name>
    <dbReference type="NCBI Taxonomy" id="3044273"/>
    <lineage>
        <taxon>Bacteria</taxon>
        <taxon>Pseudomonadati</taxon>
        <taxon>Pseudomonadota</taxon>
        <taxon>Betaproteobacteria</taxon>
        <taxon>Neisseriales</taxon>
        <taxon>Chromobacteriaceae</taxon>
        <taxon>Aquitalea</taxon>
    </lineage>
</organism>
<dbReference type="EMBL" id="JACERN010000031">
    <property type="protein sequence ID" value="MBA4709107.1"/>
    <property type="molecule type" value="Genomic_DNA"/>
</dbReference>
<name>A0A838Y9A6_9NEIS</name>
<comment type="caution">
    <text evidence="2">The sequence shown here is derived from an EMBL/GenBank/DDBJ whole genome shotgun (WGS) entry which is preliminary data.</text>
</comment>
<dbReference type="RefSeq" id="WP_181836190.1">
    <property type="nucleotide sequence ID" value="NZ_JACERN010000031.1"/>
</dbReference>
<dbReference type="Proteomes" id="UP000545606">
    <property type="component" value="Unassembled WGS sequence"/>
</dbReference>
<keyword evidence="3" id="KW-1185">Reference proteome</keyword>
<dbReference type="AlphaFoldDB" id="A0A838Y9A6"/>
<keyword evidence="1" id="KW-0472">Membrane</keyword>
<keyword evidence="1" id="KW-1133">Transmembrane helix</keyword>
<evidence type="ECO:0000313" key="3">
    <source>
        <dbReference type="Proteomes" id="UP000545606"/>
    </source>
</evidence>
<keyword evidence="1" id="KW-0812">Transmembrane</keyword>
<sequence length="131" mass="14816">MLALHRIRQQLHTWSRLLLAAWVLAFALVSVANCHSLPVEPDHAEVSLQSPWQHAHDQPHHELCSKVCADAQHGLIKADPHWQLHIPLLLLAISLISLAGQGITFLLPQAIRAWPRPPARPLRLQFSRFNN</sequence>
<evidence type="ECO:0000256" key="1">
    <source>
        <dbReference type="SAM" id="Phobius"/>
    </source>
</evidence>
<reference evidence="2 3" key="1">
    <citation type="submission" date="2020-07" db="EMBL/GenBank/DDBJ databases">
        <title>Draft genome sequence of violacein-producing bacteria and related species.</title>
        <authorList>
            <person name="Wilson H.S."/>
            <person name="De Leon M.E."/>
        </authorList>
    </citation>
    <scope>NUCLEOTIDE SEQUENCE [LARGE SCALE GENOMIC DNA]</scope>
    <source>
        <strain evidence="2 3">HSC-21Su07</strain>
    </source>
</reference>
<gene>
    <name evidence="2" type="ORF">H2Z84_12050</name>
</gene>
<accession>A0A838Y9A6</accession>